<organism evidence="1 2">
    <name type="scientific">Dreissena polymorpha</name>
    <name type="common">Zebra mussel</name>
    <name type="synonym">Mytilus polymorpha</name>
    <dbReference type="NCBI Taxonomy" id="45954"/>
    <lineage>
        <taxon>Eukaryota</taxon>
        <taxon>Metazoa</taxon>
        <taxon>Spiralia</taxon>
        <taxon>Lophotrochozoa</taxon>
        <taxon>Mollusca</taxon>
        <taxon>Bivalvia</taxon>
        <taxon>Autobranchia</taxon>
        <taxon>Heteroconchia</taxon>
        <taxon>Euheterodonta</taxon>
        <taxon>Imparidentia</taxon>
        <taxon>Neoheterodontei</taxon>
        <taxon>Myida</taxon>
        <taxon>Dreissenoidea</taxon>
        <taxon>Dreissenidae</taxon>
        <taxon>Dreissena</taxon>
    </lineage>
</organism>
<dbReference type="Proteomes" id="UP000828390">
    <property type="component" value="Unassembled WGS sequence"/>
</dbReference>
<evidence type="ECO:0000313" key="2">
    <source>
        <dbReference type="Proteomes" id="UP000828390"/>
    </source>
</evidence>
<dbReference type="AlphaFoldDB" id="A0A9D3YIC2"/>
<gene>
    <name evidence="1" type="ORF">DPMN_074380</name>
</gene>
<name>A0A9D3YIC2_DREPO</name>
<dbReference type="InterPro" id="IPR012340">
    <property type="entry name" value="NA-bd_OB-fold"/>
</dbReference>
<dbReference type="CDD" id="cd04491">
    <property type="entry name" value="SoSSB_OBF"/>
    <property type="match status" value="1"/>
</dbReference>
<reference evidence="1" key="1">
    <citation type="journal article" date="2019" name="bioRxiv">
        <title>The Genome of the Zebra Mussel, Dreissena polymorpha: A Resource for Invasive Species Research.</title>
        <authorList>
            <person name="McCartney M.A."/>
            <person name="Auch B."/>
            <person name="Kono T."/>
            <person name="Mallez S."/>
            <person name="Zhang Y."/>
            <person name="Obille A."/>
            <person name="Becker A."/>
            <person name="Abrahante J.E."/>
            <person name="Garbe J."/>
            <person name="Badalamenti J.P."/>
            <person name="Herman A."/>
            <person name="Mangelson H."/>
            <person name="Liachko I."/>
            <person name="Sullivan S."/>
            <person name="Sone E.D."/>
            <person name="Koren S."/>
            <person name="Silverstein K.A.T."/>
            <person name="Beckman K.B."/>
            <person name="Gohl D.M."/>
        </authorList>
    </citation>
    <scope>NUCLEOTIDE SEQUENCE</scope>
    <source>
        <strain evidence="1">Duluth1</strain>
        <tissue evidence="1">Whole animal</tissue>
    </source>
</reference>
<evidence type="ECO:0000313" key="1">
    <source>
        <dbReference type="EMBL" id="KAH3699425.1"/>
    </source>
</evidence>
<comment type="caution">
    <text evidence="1">The sequence shown here is derived from an EMBL/GenBank/DDBJ whole genome shotgun (WGS) entry which is preliminary data.</text>
</comment>
<sequence>MSIGLAFGNRASGPYKTPMRVCIVAVDEEPSTFRGKDGTERKVLACAVSDGCKVVRVVCYASNLFGRLKVGSSIAMREVNRKTDARQPYIVMTEKSKVFATAAVSHPASHTDEGTTLLNPLPAADVPIATALSSPSKQKNSVVGKIVQEEAPRTIRVNDEEVTIKVVKVEDSTSNCNVTLWRAAAAADVRPGDYIRVTDVIVNHYNGSTSLSTTARTKIEKTEVPVSERDVVVVGACVDGATVDLLLDDDTEVKVPVVMMQGLVGDEDIEEASAAGLQVHITSQGPDIVSLELIEEALMLG</sequence>
<proteinExistence type="predicted"/>
<dbReference type="EMBL" id="JAIWYP010000015">
    <property type="protein sequence ID" value="KAH3699425.1"/>
    <property type="molecule type" value="Genomic_DNA"/>
</dbReference>
<dbReference type="Gene3D" id="2.40.50.140">
    <property type="entry name" value="Nucleic acid-binding proteins"/>
    <property type="match status" value="1"/>
</dbReference>
<reference evidence="1" key="2">
    <citation type="submission" date="2020-11" db="EMBL/GenBank/DDBJ databases">
        <authorList>
            <person name="McCartney M.A."/>
            <person name="Auch B."/>
            <person name="Kono T."/>
            <person name="Mallez S."/>
            <person name="Becker A."/>
            <person name="Gohl D.M."/>
            <person name="Silverstein K.A.T."/>
            <person name="Koren S."/>
            <person name="Bechman K.B."/>
            <person name="Herman A."/>
            <person name="Abrahante J.E."/>
            <person name="Garbe J."/>
        </authorList>
    </citation>
    <scope>NUCLEOTIDE SEQUENCE</scope>
    <source>
        <strain evidence="1">Duluth1</strain>
        <tissue evidence="1">Whole animal</tissue>
    </source>
</reference>
<protein>
    <submittedName>
        <fullName evidence="1">Uncharacterized protein</fullName>
    </submittedName>
</protein>
<dbReference type="SUPFAM" id="SSF50249">
    <property type="entry name" value="Nucleic acid-binding proteins"/>
    <property type="match status" value="1"/>
</dbReference>
<keyword evidence="2" id="KW-1185">Reference proteome</keyword>
<accession>A0A9D3YIC2</accession>